<dbReference type="GO" id="GO:0046677">
    <property type="term" value="P:response to antibiotic"/>
    <property type="evidence" value="ECO:0007669"/>
    <property type="project" value="InterPro"/>
</dbReference>
<comment type="caution">
    <text evidence="6">The sequence shown here is derived from an EMBL/GenBank/DDBJ whole genome shotgun (WGS) entry which is preliminary data.</text>
</comment>
<evidence type="ECO:0000313" key="7">
    <source>
        <dbReference type="Proteomes" id="UP000326380"/>
    </source>
</evidence>
<evidence type="ECO:0000259" key="5">
    <source>
        <dbReference type="Pfam" id="PF13354"/>
    </source>
</evidence>
<gene>
    <name evidence="6" type="ORF">F0P96_04815</name>
</gene>
<proteinExistence type="inferred from homology"/>
<evidence type="ECO:0000313" key="6">
    <source>
        <dbReference type="EMBL" id="KAA9338172.1"/>
    </source>
</evidence>
<dbReference type="EMBL" id="VTWU01000002">
    <property type="protein sequence ID" value="KAA9338172.1"/>
    <property type="molecule type" value="Genomic_DNA"/>
</dbReference>
<dbReference type="EC" id="3.5.2.6" evidence="3"/>
<evidence type="ECO:0000256" key="3">
    <source>
        <dbReference type="ARBA" id="ARBA00012865"/>
    </source>
</evidence>
<feature type="domain" description="Beta-lactamase class A catalytic" evidence="5">
    <location>
        <begin position="73"/>
        <end position="352"/>
    </location>
</feature>
<dbReference type="PANTHER" id="PTHR35333">
    <property type="entry name" value="BETA-LACTAMASE"/>
    <property type="match status" value="1"/>
</dbReference>
<evidence type="ECO:0000256" key="1">
    <source>
        <dbReference type="ARBA" id="ARBA00001526"/>
    </source>
</evidence>
<keyword evidence="7" id="KW-1185">Reference proteome</keyword>
<comment type="catalytic activity">
    <reaction evidence="1">
        <text>a beta-lactam + H2O = a substituted beta-amino acid</text>
        <dbReference type="Rhea" id="RHEA:20401"/>
        <dbReference type="ChEBI" id="CHEBI:15377"/>
        <dbReference type="ChEBI" id="CHEBI:35627"/>
        <dbReference type="ChEBI" id="CHEBI:140347"/>
        <dbReference type="EC" id="3.5.2.6"/>
    </reaction>
</comment>
<dbReference type="GO" id="GO:0008800">
    <property type="term" value="F:beta-lactamase activity"/>
    <property type="evidence" value="ECO:0007669"/>
    <property type="project" value="UniProtKB-EC"/>
</dbReference>
<sequence length="424" mass="48303">MLTRFFMLSALLALPLAVSAQLRNPLKHLLRRDTTAVVQQVLAAPQAHRLQIIYTQIRRNALGWPRFKSYTYRLRPAEYFYPASTVKLPTAAVALAKLRTLNAARLEPETPLRIDSAFAGQTRVLADSSAPGRRPSIGNYIRKVLLVSDNDAFNRLYEYVGQQELNRALADHALPRTRIIHRLAVGDKEPGSRHTNPFTFFADTTRSTVLYRQPAATNTAPLPPLQATDFRIGQAYLEGNQRVEQPLDFGTKSYFPLNEQQQVLRALLFPAFVPPRQRFDLVPEDYALLRKYLHLPPRRSRFPRYDSVAFPDNYAKFLLVGGPPARLREGVRIYNKIGQAYGFLIDNACVVDSLRGVEFMLSAVVYCNADGVLNDDQYEYDTVGLPFLRRLGQLLYDYELGRTSPARTRQIRAYWAESKERSQP</sequence>
<dbReference type="GO" id="GO:0030655">
    <property type="term" value="P:beta-lactam antibiotic catabolic process"/>
    <property type="evidence" value="ECO:0007669"/>
    <property type="project" value="InterPro"/>
</dbReference>
<feature type="chain" id="PRO_5041641645" description="beta-lactamase" evidence="4">
    <location>
        <begin position="21"/>
        <end position="424"/>
    </location>
</feature>
<organism evidence="6 7">
    <name type="scientific">Hymenobacter busanensis</name>
    <dbReference type="NCBI Taxonomy" id="2607656"/>
    <lineage>
        <taxon>Bacteria</taxon>
        <taxon>Pseudomonadati</taxon>
        <taxon>Bacteroidota</taxon>
        <taxon>Cytophagia</taxon>
        <taxon>Cytophagales</taxon>
        <taxon>Hymenobacteraceae</taxon>
        <taxon>Hymenobacter</taxon>
    </lineage>
</organism>
<feature type="signal peptide" evidence="4">
    <location>
        <begin position="1"/>
        <end position="20"/>
    </location>
</feature>
<dbReference type="InterPro" id="IPR012338">
    <property type="entry name" value="Beta-lactam/transpept-like"/>
</dbReference>
<dbReference type="Gene3D" id="3.40.710.10">
    <property type="entry name" value="DD-peptidase/beta-lactamase superfamily"/>
    <property type="match status" value="1"/>
</dbReference>
<comment type="similarity">
    <text evidence="2">Belongs to the class-A beta-lactamase family.</text>
</comment>
<dbReference type="InterPro" id="IPR045155">
    <property type="entry name" value="Beta-lactam_cat"/>
</dbReference>
<dbReference type="SUPFAM" id="SSF56601">
    <property type="entry name" value="beta-lactamase/transpeptidase-like"/>
    <property type="match status" value="1"/>
</dbReference>
<dbReference type="Pfam" id="PF13354">
    <property type="entry name" value="Beta-lactamase2"/>
    <property type="match status" value="1"/>
</dbReference>
<dbReference type="Proteomes" id="UP000326380">
    <property type="component" value="Unassembled WGS sequence"/>
</dbReference>
<protein>
    <recommendedName>
        <fullName evidence="3">beta-lactamase</fullName>
        <ecNumber evidence="3">3.5.2.6</ecNumber>
    </recommendedName>
</protein>
<accession>A0AA88JZZ2</accession>
<name>A0AA88JZZ2_9BACT</name>
<evidence type="ECO:0000256" key="2">
    <source>
        <dbReference type="ARBA" id="ARBA00009009"/>
    </source>
</evidence>
<reference evidence="6 7" key="1">
    <citation type="submission" date="2019-09" db="EMBL/GenBank/DDBJ databases">
        <title>Genome sequence of Hymenobacter sp. M3.</title>
        <authorList>
            <person name="Srinivasan S."/>
        </authorList>
    </citation>
    <scope>NUCLEOTIDE SEQUENCE [LARGE SCALE GENOMIC DNA]</scope>
    <source>
        <strain evidence="6 7">M3</strain>
    </source>
</reference>
<dbReference type="PANTHER" id="PTHR35333:SF3">
    <property type="entry name" value="BETA-LACTAMASE-TYPE TRANSPEPTIDASE FOLD CONTAINING PROTEIN"/>
    <property type="match status" value="1"/>
</dbReference>
<keyword evidence="6" id="KW-0378">Hydrolase</keyword>
<dbReference type="AlphaFoldDB" id="A0AA88JZZ2"/>
<dbReference type="InterPro" id="IPR000871">
    <property type="entry name" value="Beta-lactam_class-A"/>
</dbReference>
<evidence type="ECO:0000256" key="4">
    <source>
        <dbReference type="SAM" id="SignalP"/>
    </source>
</evidence>
<keyword evidence="4" id="KW-0732">Signal</keyword>